<dbReference type="Proteomes" id="UP000076874">
    <property type="component" value="Unassembled WGS sequence"/>
</dbReference>
<organism evidence="1 2">
    <name type="scientific">Niveomyces insectorum RCEF 264</name>
    <dbReference type="NCBI Taxonomy" id="1081102"/>
    <lineage>
        <taxon>Eukaryota</taxon>
        <taxon>Fungi</taxon>
        <taxon>Dikarya</taxon>
        <taxon>Ascomycota</taxon>
        <taxon>Pezizomycotina</taxon>
        <taxon>Sordariomycetes</taxon>
        <taxon>Hypocreomycetidae</taxon>
        <taxon>Hypocreales</taxon>
        <taxon>Cordycipitaceae</taxon>
        <taxon>Niveomyces</taxon>
    </lineage>
</organism>
<protein>
    <submittedName>
        <fullName evidence="1">Uncharacterized protein</fullName>
    </submittedName>
</protein>
<gene>
    <name evidence="1" type="ORF">SPI_03444</name>
</gene>
<comment type="caution">
    <text evidence="1">The sequence shown here is derived from an EMBL/GenBank/DDBJ whole genome shotgun (WGS) entry which is preliminary data.</text>
</comment>
<accession>A0A167W358</accession>
<keyword evidence="2" id="KW-1185">Reference proteome</keyword>
<dbReference type="EMBL" id="AZHD01000005">
    <property type="protein sequence ID" value="OAA63281.1"/>
    <property type="molecule type" value="Genomic_DNA"/>
</dbReference>
<proteinExistence type="predicted"/>
<dbReference type="AlphaFoldDB" id="A0A167W358"/>
<reference evidence="1 2" key="1">
    <citation type="journal article" date="2016" name="Genome Biol. Evol.">
        <title>Divergent and convergent evolution of fungal pathogenicity.</title>
        <authorList>
            <person name="Shang Y."/>
            <person name="Xiao G."/>
            <person name="Zheng P."/>
            <person name="Cen K."/>
            <person name="Zhan S."/>
            <person name="Wang C."/>
        </authorList>
    </citation>
    <scope>NUCLEOTIDE SEQUENCE [LARGE SCALE GENOMIC DNA]</scope>
    <source>
        <strain evidence="1 2">RCEF 264</strain>
    </source>
</reference>
<evidence type="ECO:0000313" key="1">
    <source>
        <dbReference type="EMBL" id="OAA63281.1"/>
    </source>
</evidence>
<name>A0A167W358_9HYPO</name>
<sequence length="64" mass="7054">MRCIFSFKGVSRRGAHDVEIQDTPILFRGCVLGNGDIAYLSRHDLQWASTSAAPTLAAELQSFQ</sequence>
<evidence type="ECO:0000313" key="2">
    <source>
        <dbReference type="Proteomes" id="UP000076874"/>
    </source>
</evidence>